<sequence>MFAMRKKLLVGIDIGTHSIKVVRLKPKGKGCQLLNFGVMPLRPEAMVDGNITETDTIVKAIRDLMRMEKIKTKEVARLSPGRR</sequence>
<dbReference type="Proteomes" id="UP000712673">
    <property type="component" value="Unassembled WGS sequence"/>
</dbReference>
<proteinExistence type="predicted"/>
<accession>A0A938B4K4</accession>
<reference evidence="1" key="1">
    <citation type="submission" date="2019-03" db="EMBL/GenBank/DDBJ databases">
        <title>Lake Tanganyika Metagenome-Assembled Genomes (MAGs).</title>
        <authorList>
            <person name="Tran P."/>
        </authorList>
    </citation>
    <scope>NUCLEOTIDE SEQUENCE</scope>
    <source>
        <strain evidence="1">K_DeepCast_65m_m2_066</strain>
    </source>
</reference>
<dbReference type="AlphaFoldDB" id="A0A938B4K4"/>
<protein>
    <recommendedName>
        <fullName evidence="3">Pilus assembly protein PilM</fullName>
    </recommendedName>
</protein>
<organism evidence="1 2">
    <name type="scientific">Tectimicrobiota bacterium</name>
    <dbReference type="NCBI Taxonomy" id="2528274"/>
    <lineage>
        <taxon>Bacteria</taxon>
        <taxon>Pseudomonadati</taxon>
        <taxon>Nitrospinota/Tectimicrobiota group</taxon>
        <taxon>Candidatus Tectimicrobiota</taxon>
    </lineage>
</organism>
<evidence type="ECO:0000313" key="1">
    <source>
        <dbReference type="EMBL" id="MBM3224818.1"/>
    </source>
</evidence>
<dbReference type="EMBL" id="VGLS01000412">
    <property type="protein sequence ID" value="MBM3224818.1"/>
    <property type="molecule type" value="Genomic_DNA"/>
</dbReference>
<name>A0A938B4K4_UNCTE</name>
<gene>
    <name evidence="1" type="ORF">FJZ47_13575</name>
</gene>
<dbReference type="InterPro" id="IPR043129">
    <property type="entry name" value="ATPase_NBD"/>
</dbReference>
<evidence type="ECO:0000313" key="2">
    <source>
        <dbReference type="Proteomes" id="UP000712673"/>
    </source>
</evidence>
<dbReference type="Gene3D" id="3.30.420.40">
    <property type="match status" value="1"/>
</dbReference>
<dbReference type="Pfam" id="PF11104">
    <property type="entry name" value="PilM_2"/>
    <property type="match status" value="1"/>
</dbReference>
<dbReference type="SUPFAM" id="SSF53067">
    <property type="entry name" value="Actin-like ATPase domain"/>
    <property type="match status" value="1"/>
</dbReference>
<evidence type="ECO:0008006" key="3">
    <source>
        <dbReference type="Google" id="ProtNLM"/>
    </source>
</evidence>
<dbReference type="InterPro" id="IPR050696">
    <property type="entry name" value="FtsA/MreB"/>
</dbReference>
<dbReference type="PANTHER" id="PTHR32432:SF3">
    <property type="entry name" value="ETHANOLAMINE UTILIZATION PROTEIN EUTJ"/>
    <property type="match status" value="1"/>
</dbReference>
<dbReference type="PANTHER" id="PTHR32432">
    <property type="entry name" value="CELL DIVISION PROTEIN FTSA-RELATED"/>
    <property type="match status" value="1"/>
</dbReference>
<dbReference type="InterPro" id="IPR005883">
    <property type="entry name" value="PilM"/>
</dbReference>
<comment type="caution">
    <text evidence="1">The sequence shown here is derived from an EMBL/GenBank/DDBJ whole genome shotgun (WGS) entry which is preliminary data.</text>
</comment>